<dbReference type="EMBL" id="ADHJ01000013">
    <property type="protein sequence ID" value="EFU42674.1"/>
    <property type="molecule type" value="Genomic_DNA"/>
</dbReference>
<accession>A0A2R9SZ76</accession>
<feature type="domain" description="Group II intron maturase-specific" evidence="1">
    <location>
        <begin position="1"/>
        <end position="58"/>
    </location>
</feature>
<protein>
    <submittedName>
        <fullName evidence="2">Group II intron-encoding maturase</fullName>
    </submittedName>
</protein>
<dbReference type="AlphaFoldDB" id="A0A2R9SZ76"/>
<gene>
    <name evidence="2" type="ORF">PVOR_07465</name>
</gene>
<dbReference type="KEGG" id="pvo:PVOR_07465"/>
<evidence type="ECO:0000313" key="3">
    <source>
        <dbReference type="Proteomes" id="UP000003094"/>
    </source>
</evidence>
<keyword evidence="3" id="KW-1185">Reference proteome</keyword>
<dbReference type="InterPro" id="IPR013597">
    <property type="entry name" value="Mat_intron_G2"/>
</dbReference>
<sequence>MEERISRLNRYLMGWMGYFRIASAKKHCERFDQWIRRRLRMCLWKQWKRVRTRQRELRALGVPDWAAFRMANSRRGAWEMSRNTNNALPTSYWVAKGLKSLLFSLSGALLTFWNRRMRTRMYGGVRGRGLAAPSYSIFYG</sequence>
<evidence type="ECO:0000259" key="1">
    <source>
        <dbReference type="Pfam" id="PF08388"/>
    </source>
</evidence>
<organism evidence="2 3">
    <name type="scientific">Paenibacillus vortex V453</name>
    <dbReference type="NCBI Taxonomy" id="715225"/>
    <lineage>
        <taxon>Bacteria</taxon>
        <taxon>Bacillati</taxon>
        <taxon>Bacillota</taxon>
        <taxon>Bacilli</taxon>
        <taxon>Bacillales</taxon>
        <taxon>Paenibacillaceae</taxon>
        <taxon>Paenibacillus</taxon>
    </lineage>
</organism>
<name>A0A2R9SZ76_9BACL</name>
<comment type="caution">
    <text evidence="2">The sequence shown here is derived from an EMBL/GenBank/DDBJ whole genome shotgun (WGS) entry which is preliminary data.</text>
</comment>
<proteinExistence type="predicted"/>
<dbReference type="Proteomes" id="UP000003094">
    <property type="component" value="Unassembled WGS sequence"/>
</dbReference>
<evidence type="ECO:0000313" key="2">
    <source>
        <dbReference type="EMBL" id="EFU42674.1"/>
    </source>
</evidence>
<reference evidence="2 3" key="1">
    <citation type="journal article" date="2010" name="BMC Genomics">
        <title>Genome sequence of the pattern forming Paenibacillus vortex bacterium reveals potential for thriving in complex environments.</title>
        <authorList>
            <person name="Sirota-Madi A."/>
            <person name="Olender T."/>
            <person name="Helman Y."/>
            <person name="Ingham C."/>
            <person name="Brainis I."/>
            <person name="Roth D."/>
            <person name="Hagi E."/>
            <person name="Brodsky L."/>
            <person name="Leshkowitz D."/>
            <person name="Galatenko V."/>
            <person name="Nikolaev V."/>
            <person name="Mugasimangalam R.C."/>
            <person name="Bransburg-Zabary S."/>
            <person name="Gutnick D.L."/>
            <person name="Lancet D."/>
            <person name="Ben-Jacob E."/>
        </authorList>
    </citation>
    <scope>NUCLEOTIDE SEQUENCE [LARGE SCALE GENOMIC DNA]</scope>
    <source>
        <strain evidence="2 3">V453</strain>
    </source>
</reference>
<dbReference type="Pfam" id="PF08388">
    <property type="entry name" value="GIIM"/>
    <property type="match status" value="1"/>
</dbReference>